<comment type="caution">
    <text evidence="2">The sequence shown here is derived from an EMBL/GenBank/DDBJ whole genome shotgun (WGS) entry which is preliminary data.</text>
</comment>
<dbReference type="PANTHER" id="PTHR35828">
    <property type="entry name" value="OS08G0203800 PROTEIN-RELATED"/>
    <property type="match status" value="1"/>
</dbReference>
<protein>
    <recommendedName>
        <fullName evidence="1">DUF7595 domain-containing protein</fullName>
    </recommendedName>
</protein>
<dbReference type="Proteomes" id="UP000823388">
    <property type="component" value="Chromosome 2N"/>
</dbReference>
<gene>
    <name evidence="2" type="ORF">PVAP13_2NG622700</name>
</gene>
<evidence type="ECO:0000313" key="2">
    <source>
        <dbReference type="EMBL" id="KAG2638894.1"/>
    </source>
</evidence>
<dbReference type="EMBL" id="CM029040">
    <property type="protein sequence ID" value="KAG2638894.1"/>
    <property type="molecule type" value="Genomic_DNA"/>
</dbReference>
<evidence type="ECO:0000313" key="3">
    <source>
        <dbReference type="Proteomes" id="UP000823388"/>
    </source>
</evidence>
<feature type="non-terminal residue" evidence="2">
    <location>
        <position position="1"/>
    </location>
</feature>
<organism evidence="2 3">
    <name type="scientific">Panicum virgatum</name>
    <name type="common">Blackwell switchgrass</name>
    <dbReference type="NCBI Taxonomy" id="38727"/>
    <lineage>
        <taxon>Eukaryota</taxon>
        <taxon>Viridiplantae</taxon>
        <taxon>Streptophyta</taxon>
        <taxon>Embryophyta</taxon>
        <taxon>Tracheophyta</taxon>
        <taxon>Spermatophyta</taxon>
        <taxon>Magnoliopsida</taxon>
        <taxon>Liliopsida</taxon>
        <taxon>Poales</taxon>
        <taxon>Poaceae</taxon>
        <taxon>PACMAD clade</taxon>
        <taxon>Panicoideae</taxon>
        <taxon>Panicodae</taxon>
        <taxon>Paniceae</taxon>
        <taxon>Panicinae</taxon>
        <taxon>Panicum</taxon>
        <taxon>Panicum sect. Hiantes</taxon>
    </lineage>
</organism>
<name>A0A8T0W0G4_PANVG</name>
<evidence type="ECO:0000259" key="1">
    <source>
        <dbReference type="Pfam" id="PF24523"/>
    </source>
</evidence>
<accession>A0A8T0W0G4</accession>
<feature type="domain" description="DUF7595" evidence="1">
    <location>
        <begin position="39"/>
        <end position="275"/>
    </location>
</feature>
<keyword evidence="3" id="KW-1185">Reference proteome</keyword>
<dbReference type="Pfam" id="PF24523">
    <property type="entry name" value="DUF7595"/>
    <property type="match status" value="1"/>
</dbReference>
<dbReference type="AlphaFoldDB" id="A0A8T0W0G4"/>
<sequence length="322" mass="35530">GERMYLVDATAAGDAVGVLRADECFPPGPDGKPLALSSPLSARDGLVLVHKAHELRVCNLATGHSQIIPPGPEVTGGHHVLLVGDGGVGHQARPFLVVKARLVLEPKHDRRLLQVQTLSSELGTWGPCTEIRTPQIPRPLVVGGAVHWLCFTDEAGFVLKLRVRAAAPPRLTVTKLPESFPYESRWNLRRLMATMEAGGSPAVLVADGENSNISAWTQSKHTARWKEQPQVVVEYEAILRSLGGEEVAGRDPWQWPMGRVGLEWFAERSGVVLIRALDHFLWLDLRSMKIVRCTWDTRISNTTMYFPCEMLSTWVPTFSSSL</sequence>
<proteinExistence type="predicted"/>
<dbReference type="PANTHER" id="PTHR35828:SF23">
    <property type="entry name" value="F-BOX DOMAIN-CONTAINING PROTEIN"/>
    <property type="match status" value="1"/>
</dbReference>
<dbReference type="InterPro" id="IPR056016">
    <property type="entry name" value="DUF7595"/>
</dbReference>
<reference evidence="2" key="1">
    <citation type="submission" date="2020-05" db="EMBL/GenBank/DDBJ databases">
        <title>WGS assembly of Panicum virgatum.</title>
        <authorList>
            <person name="Lovell J.T."/>
            <person name="Jenkins J."/>
            <person name="Shu S."/>
            <person name="Juenger T.E."/>
            <person name="Schmutz J."/>
        </authorList>
    </citation>
    <scope>NUCLEOTIDE SEQUENCE</scope>
    <source>
        <strain evidence="2">AP13</strain>
    </source>
</reference>